<comment type="caution">
    <text evidence="2">The sequence shown here is derived from an EMBL/GenBank/DDBJ whole genome shotgun (WGS) entry which is preliminary data.</text>
</comment>
<evidence type="ECO:0000313" key="2">
    <source>
        <dbReference type="EMBL" id="MBB6070056.1"/>
    </source>
</evidence>
<evidence type="ECO:0000313" key="3">
    <source>
        <dbReference type="Proteomes" id="UP000582837"/>
    </source>
</evidence>
<dbReference type="AlphaFoldDB" id="A0A841GXD7"/>
<dbReference type="EMBL" id="JACHIA010000003">
    <property type="protein sequence ID" value="MBB6070056.1"/>
    <property type="molecule type" value="Genomic_DNA"/>
</dbReference>
<keyword evidence="3" id="KW-1185">Reference proteome</keyword>
<evidence type="ECO:0000256" key="1">
    <source>
        <dbReference type="SAM" id="MobiDB-lite"/>
    </source>
</evidence>
<proteinExistence type="predicted"/>
<reference evidence="2 3" key="1">
    <citation type="submission" date="2020-08" db="EMBL/GenBank/DDBJ databases">
        <title>Genomic Encyclopedia of Type Strains, Phase IV (KMG-IV): sequencing the most valuable type-strain genomes for metagenomic binning, comparative biology and taxonomic classification.</title>
        <authorList>
            <person name="Goeker M."/>
        </authorList>
    </citation>
    <scope>NUCLEOTIDE SEQUENCE [LARGE SCALE GENOMIC DNA]</scope>
    <source>
        <strain evidence="2 3">DSM 29007</strain>
    </source>
</reference>
<gene>
    <name evidence="2" type="ORF">HNQ61_001673</name>
</gene>
<sequence length="52" mass="5326">MAEQALDRTAGASRRPWTAPSVVELPRLTELTLATGDPVDGGVDVGGGSTVF</sequence>
<dbReference type="RefSeq" id="WP_170039781.1">
    <property type="nucleotide sequence ID" value="NZ_JABDTL010000002.1"/>
</dbReference>
<feature type="region of interest" description="Disordered" evidence="1">
    <location>
        <begin position="1"/>
        <end position="20"/>
    </location>
</feature>
<accession>A0A841GXD7</accession>
<name>A0A841GXD7_9BACT</name>
<organism evidence="2 3">
    <name type="scientific">Longimicrobium terrae</name>
    <dbReference type="NCBI Taxonomy" id="1639882"/>
    <lineage>
        <taxon>Bacteria</taxon>
        <taxon>Pseudomonadati</taxon>
        <taxon>Gemmatimonadota</taxon>
        <taxon>Longimicrobiia</taxon>
        <taxon>Longimicrobiales</taxon>
        <taxon>Longimicrobiaceae</taxon>
        <taxon>Longimicrobium</taxon>
    </lineage>
</organism>
<protein>
    <submittedName>
        <fullName evidence="2">Uncharacterized protein</fullName>
    </submittedName>
</protein>
<dbReference type="Proteomes" id="UP000582837">
    <property type="component" value="Unassembled WGS sequence"/>
</dbReference>